<feature type="site" description="Interaction with DNA" evidence="10">
    <location>
        <position position="147"/>
    </location>
</feature>
<dbReference type="InterPro" id="IPR028612">
    <property type="entry name" value="Topoisom_1_IA"/>
</dbReference>
<feature type="site" description="Interaction with DNA" evidence="10">
    <location>
        <position position="501"/>
    </location>
</feature>
<comment type="subunit">
    <text evidence="10">Monomer.</text>
</comment>
<dbReference type="InterPro" id="IPR005733">
    <property type="entry name" value="TopoI_bac-type"/>
</dbReference>
<feature type="active site" description="O-(5'-phospho-DNA)-tyrosine intermediate" evidence="10">
    <location>
        <position position="309"/>
    </location>
</feature>
<dbReference type="PANTHER" id="PTHR42785:SF1">
    <property type="entry name" value="DNA TOPOISOMERASE"/>
    <property type="match status" value="1"/>
</dbReference>
<dbReference type="CDD" id="cd00186">
    <property type="entry name" value="TOP1Ac"/>
    <property type="match status" value="1"/>
</dbReference>
<dbReference type="GO" id="GO:0003677">
    <property type="term" value="F:DNA binding"/>
    <property type="evidence" value="ECO:0007669"/>
    <property type="project" value="UniProtKB-KW"/>
</dbReference>
<feature type="domain" description="Toprim" evidence="11">
    <location>
        <begin position="3"/>
        <end position="117"/>
    </location>
</feature>
<keyword evidence="14" id="KW-1185">Reference proteome</keyword>
<dbReference type="Proteomes" id="UP000077623">
    <property type="component" value="Unassembled WGS sequence"/>
</dbReference>
<evidence type="ECO:0000259" key="12">
    <source>
        <dbReference type="PROSITE" id="PS52039"/>
    </source>
</evidence>
<dbReference type="InterPro" id="IPR023406">
    <property type="entry name" value="Topo_IA_AS"/>
</dbReference>
<keyword evidence="8 10" id="KW-0238">DNA-binding</keyword>
<gene>
    <name evidence="10" type="primary">topA</name>
    <name evidence="13" type="ORF">A6V39_02365</name>
</gene>
<reference evidence="14" key="1">
    <citation type="submission" date="2016-04" db="EMBL/GenBank/DDBJ databases">
        <authorList>
            <person name="Quiroz-Castaneda R.E."/>
            <person name="Martinez-Ocampo F."/>
        </authorList>
    </citation>
    <scope>NUCLEOTIDE SEQUENCE [LARGE SCALE GENOMIC DNA]</scope>
    <source>
        <strain evidence="14">INIFAP01</strain>
    </source>
</reference>
<evidence type="ECO:0000256" key="1">
    <source>
        <dbReference type="ARBA" id="ARBA00000213"/>
    </source>
</evidence>
<organism evidence="13 14">
    <name type="scientific">Candidatus Mycoplasma haematobovis</name>
    <dbReference type="NCBI Taxonomy" id="432608"/>
    <lineage>
        <taxon>Bacteria</taxon>
        <taxon>Bacillati</taxon>
        <taxon>Mycoplasmatota</taxon>
        <taxon>Mollicutes</taxon>
        <taxon>Mycoplasmataceae</taxon>
        <taxon>Mycoplasma</taxon>
    </lineage>
</organism>
<comment type="similarity">
    <text evidence="2 10">Belongs to the type IA topoisomerase family.</text>
</comment>
<dbReference type="Pfam" id="PF01751">
    <property type="entry name" value="Toprim"/>
    <property type="match status" value="1"/>
</dbReference>
<evidence type="ECO:0000256" key="4">
    <source>
        <dbReference type="ARBA" id="ARBA00022771"/>
    </source>
</evidence>
<dbReference type="GO" id="GO:0008270">
    <property type="term" value="F:zinc ion binding"/>
    <property type="evidence" value="ECO:0007669"/>
    <property type="project" value="UniProtKB-KW"/>
</dbReference>
<dbReference type="Gene3D" id="3.30.65.10">
    <property type="entry name" value="Bacterial Topoisomerase I, domain 1"/>
    <property type="match status" value="4"/>
</dbReference>
<comment type="caution">
    <text evidence="13">The sequence shown here is derived from an EMBL/GenBank/DDBJ whole genome shotgun (WGS) entry which is preliminary data.</text>
</comment>
<dbReference type="EC" id="5.6.2.1" evidence="10"/>
<dbReference type="STRING" id="432608.A6V39_02365"/>
<dbReference type="InterPro" id="IPR000380">
    <property type="entry name" value="Topo_IA"/>
</dbReference>
<keyword evidence="9 10" id="KW-0413">Isomerase</keyword>
<dbReference type="Gene3D" id="2.70.20.10">
    <property type="entry name" value="Topoisomerase I, domain 3"/>
    <property type="match status" value="1"/>
</dbReference>
<proteinExistence type="inferred from homology"/>
<dbReference type="HAMAP" id="MF_00952">
    <property type="entry name" value="Topoisom_1_prok"/>
    <property type="match status" value="1"/>
</dbReference>
<feature type="site" description="Interaction with DNA" evidence="10">
    <location>
        <position position="34"/>
    </location>
</feature>
<dbReference type="InterPro" id="IPR023405">
    <property type="entry name" value="Topo_IA_core_domain"/>
</dbReference>
<dbReference type="GO" id="GO:0005694">
    <property type="term" value="C:chromosome"/>
    <property type="evidence" value="ECO:0007669"/>
    <property type="project" value="InterPro"/>
</dbReference>
<dbReference type="InterPro" id="IPR013825">
    <property type="entry name" value="Topo_IA_cen_sub2"/>
</dbReference>
<evidence type="ECO:0000256" key="5">
    <source>
        <dbReference type="ARBA" id="ARBA00022833"/>
    </source>
</evidence>
<dbReference type="AlphaFoldDB" id="A0A1A9QE76"/>
<dbReference type="SUPFAM" id="SSF57783">
    <property type="entry name" value="Zinc beta-ribbon"/>
    <property type="match status" value="3"/>
</dbReference>
<dbReference type="PROSITE" id="PS50880">
    <property type="entry name" value="TOPRIM"/>
    <property type="match status" value="1"/>
</dbReference>
<evidence type="ECO:0000256" key="10">
    <source>
        <dbReference type="HAMAP-Rule" id="MF_00952"/>
    </source>
</evidence>
<sequence>MKNELMLIESPNKIATIEKYIKNKGIKVMATVGHFREIDEKSFPPLGFDLKSFETTWKSIARSENIIDKINKAADNSSKIYLSTDPDREGEAISWHIYSILSEKNRKKCSRVVFNEITKRAIEEALLKPRNLDQNQINSYLARKFLDRGLGFKLSNFVNKSIGGISAGRVQSIALKFLRDKHEEIKRFVPEHWFNLKITLKNTLELTLRKVSPDIEVELHKELKNGLVNFLKEEDAGKVKASLLPEYTLLSIDDPKKEVQKAPRALKTSSMQKNAINKLGMSSNATERTAQKLYEGVNIDGESISLITYPRTDREDLSESFVKEANEFIINTYSKAYLGSSKSVKAPKKEELVQGAHEGIRPTDIKLTPESLENKLEPNEFKLYKLIWTYAVASLMKEATYENTTYRFENNKNQLTANFRKEIFEGFKVLFKKYFALTEDFSFPEDLKINNKYPVGNVEIKRVDKRPPAPHTEASLIDSLDEEGIGRPSTYSHIINIVLKREYAVLEKGKINITDFGLVVAALLEKHFPEIMKYDYTRNMEKELDNISENKTEWKLFLRKVFDSFFKEFAKASESITHEKVGRNCSQCNSDLVFKFAKKTGKKFISCSAFPKCKYVEFIEEKKELLEELCPECSAPLTKKISKLKKVFVGCSAFPKCKYVKSDRVPDEVLDRQCPQCNSVLVKKQSKYKTFFISCSGFPKCKYIEDLSLEGKKCPECQSDLVKKKGKKSYFISCSKYPKCKYSANMKDLKNE</sequence>
<dbReference type="PROSITE" id="PS52039">
    <property type="entry name" value="TOPO_IA_2"/>
    <property type="match status" value="1"/>
</dbReference>
<dbReference type="PANTHER" id="PTHR42785">
    <property type="entry name" value="DNA TOPOISOMERASE, TYPE IA, CORE"/>
    <property type="match status" value="1"/>
</dbReference>
<dbReference type="Pfam" id="PF01131">
    <property type="entry name" value="Topoisom_bac"/>
    <property type="match status" value="1"/>
</dbReference>
<feature type="site" description="Interaction with DNA" evidence="10">
    <location>
        <position position="143"/>
    </location>
</feature>
<dbReference type="InterPro" id="IPR006171">
    <property type="entry name" value="TOPRIM_dom"/>
</dbReference>
<evidence type="ECO:0000313" key="13">
    <source>
        <dbReference type="EMBL" id="OAL10265.1"/>
    </source>
</evidence>
<keyword evidence="6" id="KW-0460">Magnesium</keyword>
<feature type="region of interest" description="Interaction with DNA" evidence="10">
    <location>
        <begin position="166"/>
        <end position="171"/>
    </location>
</feature>
<dbReference type="Gene3D" id="1.10.460.10">
    <property type="entry name" value="Topoisomerase I, domain 2"/>
    <property type="match status" value="1"/>
</dbReference>
<dbReference type="GO" id="GO:0006265">
    <property type="term" value="P:DNA topological change"/>
    <property type="evidence" value="ECO:0007669"/>
    <property type="project" value="UniProtKB-UniRule"/>
</dbReference>
<keyword evidence="4" id="KW-0863">Zinc-finger</keyword>
<accession>A0A1A9QE76</accession>
<dbReference type="InterPro" id="IPR013826">
    <property type="entry name" value="Topo_IA_cen_sub3"/>
</dbReference>
<comment type="caution">
    <text evidence="10">Lacks conserved residue(s) required for the propagation of feature annotation.</text>
</comment>
<dbReference type="GO" id="GO:0003917">
    <property type="term" value="F:DNA topoisomerase type I (single strand cut, ATP-independent) activity"/>
    <property type="evidence" value="ECO:0007669"/>
    <property type="project" value="UniProtKB-UniRule"/>
</dbReference>
<dbReference type="Gene3D" id="1.10.290.10">
    <property type="entry name" value="Topoisomerase I, domain 4"/>
    <property type="match status" value="1"/>
</dbReference>
<dbReference type="InterPro" id="IPR013497">
    <property type="entry name" value="Topo_IA_cen"/>
</dbReference>
<dbReference type="NCBIfam" id="TIGR01051">
    <property type="entry name" value="topA_bact"/>
    <property type="match status" value="1"/>
</dbReference>
<dbReference type="SMART" id="SM00436">
    <property type="entry name" value="TOP1Bc"/>
    <property type="match status" value="1"/>
</dbReference>
<comment type="function">
    <text evidence="10">Releases the supercoiling and torsional tension of DNA, which is introduced during the DNA replication and transcription, by transiently cleaving and rejoining one strand of the DNA duplex. Introduces a single-strand break via transesterification at a target site in duplex DNA. The scissile phosphodiester is attacked by the catalytic tyrosine of the enzyme, resulting in the formation of a DNA-(5'-phosphotyrosyl)-enzyme intermediate and the expulsion of a 3'-OH DNA strand. The free DNA strand then undergoes passage around the unbroken strand, thus removing DNA supercoils. Finally, in the religation step, the DNA 3'-OH attacks the covalent intermediate to expel the active-site tyrosine and restore the DNA phosphodiester backbone.</text>
</comment>
<dbReference type="SMART" id="SM00437">
    <property type="entry name" value="TOP1Ac"/>
    <property type="match status" value="1"/>
</dbReference>
<keyword evidence="5" id="KW-0862">Zinc</keyword>
<dbReference type="SMART" id="SM00493">
    <property type="entry name" value="TOPRIM"/>
    <property type="match status" value="1"/>
</dbReference>
<evidence type="ECO:0000259" key="11">
    <source>
        <dbReference type="PROSITE" id="PS50880"/>
    </source>
</evidence>
<protein>
    <recommendedName>
        <fullName evidence="10">DNA topoisomerase 1</fullName>
        <ecNumber evidence="10">5.6.2.1</ecNumber>
    </recommendedName>
    <alternativeName>
        <fullName evidence="10">DNA topoisomerase I</fullName>
    </alternativeName>
</protein>
<dbReference type="EMBL" id="LWUJ01000011">
    <property type="protein sequence ID" value="OAL10265.1"/>
    <property type="molecule type" value="Genomic_DNA"/>
</dbReference>
<dbReference type="InterPro" id="IPR003601">
    <property type="entry name" value="Topo_IA_2"/>
</dbReference>
<evidence type="ECO:0000256" key="9">
    <source>
        <dbReference type="ARBA" id="ARBA00023235"/>
    </source>
</evidence>
<dbReference type="SUPFAM" id="SSF56712">
    <property type="entry name" value="Prokaryotic type I DNA topoisomerase"/>
    <property type="match status" value="1"/>
</dbReference>
<evidence type="ECO:0000256" key="8">
    <source>
        <dbReference type="ARBA" id="ARBA00023125"/>
    </source>
</evidence>
<evidence type="ECO:0000256" key="3">
    <source>
        <dbReference type="ARBA" id="ARBA00022723"/>
    </source>
</evidence>
<evidence type="ECO:0000313" key="14">
    <source>
        <dbReference type="Proteomes" id="UP000077623"/>
    </source>
</evidence>
<dbReference type="Gene3D" id="3.40.50.140">
    <property type="match status" value="1"/>
</dbReference>
<evidence type="ECO:0000256" key="2">
    <source>
        <dbReference type="ARBA" id="ARBA00009446"/>
    </source>
</evidence>
<dbReference type="PRINTS" id="PR00417">
    <property type="entry name" value="PRTPISMRASEI"/>
</dbReference>
<keyword evidence="3" id="KW-0479">Metal-binding</keyword>
<feature type="domain" description="Topo IA-type catalytic" evidence="12">
    <location>
        <begin position="133"/>
        <end position="569"/>
    </location>
</feature>
<keyword evidence="7 10" id="KW-0799">Topoisomerase</keyword>
<dbReference type="PROSITE" id="PS00396">
    <property type="entry name" value="TOPO_IA_1"/>
    <property type="match status" value="1"/>
</dbReference>
<name>A0A1A9QE76_9MOLU</name>
<evidence type="ECO:0000256" key="7">
    <source>
        <dbReference type="ARBA" id="ARBA00023029"/>
    </source>
</evidence>
<dbReference type="Pfam" id="PF01396">
    <property type="entry name" value="Zn_ribbon_Top1"/>
    <property type="match status" value="4"/>
</dbReference>
<comment type="catalytic activity">
    <reaction evidence="1 10">
        <text>ATP-independent breakage of single-stranded DNA, followed by passage and rejoining.</text>
        <dbReference type="EC" id="5.6.2.1"/>
    </reaction>
</comment>
<dbReference type="InterPro" id="IPR013498">
    <property type="entry name" value="Topo_IA_Znf"/>
</dbReference>
<dbReference type="InterPro" id="IPR003602">
    <property type="entry name" value="Topo_IA_DNA-bd_dom"/>
</dbReference>
<dbReference type="InterPro" id="IPR013824">
    <property type="entry name" value="Topo_IA_cen_sub1"/>
</dbReference>
<feature type="site" description="Interaction with DNA" evidence="10">
    <location>
        <position position="311"/>
    </location>
</feature>
<evidence type="ECO:0000256" key="6">
    <source>
        <dbReference type="ARBA" id="ARBA00022842"/>
    </source>
</evidence>